<dbReference type="GO" id="GO:0016998">
    <property type="term" value="P:cell wall macromolecule catabolic process"/>
    <property type="evidence" value="ECO:0007669"/>
    <property type="project" value="InterPro"/>
</dbReference>
<gene>
    <name evidence="2" type="ordered locus">OCA5_c23990</name>
</gene>
<dbReference type="GO" id="GO:0006032">
    <property type="term" value="P:chitin catabolic process"/>
    <property type="evidence" value="ECO:0007669"/>
    <property type="project" value="InterPro"/>
</dbReference>
<dbReference type="STRING" id="504832.OCA5_c23990"/>
<evidence type="ECO:0000313" key="3">
    <source>
        <dbReference type="Proteomes" id="UP000007730"/>
    </source>
</evidence>
<keyword evidence="3" id="KW-1185">Reference proteome</keyword>
<dbReference type="HOGENOM" id="CLU_073833_2_0_5"/>
<dbReference type="InterPro" id="IPR023346">
    <property type="entry name" value="Lysozyme-like_dom_sf"/>
</dbReference>
<protein>
    <submittedName>
        <fullName evidence="2">Putative glycoside hydrolase</fullName>
    </submittedName>
</protein>
<accession>B6JEG5</accession>
<sequence>MTNTATPAREFFRVPIDVMEKIFPRASGDILQAFVEKQDVLSAVGVDGTRQRLAYLFANLHAETSGFALKGLTENINYTAARMAQVWDNRFSSAAAVQAKYGTAPGWQKKAFDDIYGNRMGNRPGTSDGSRYIGRGGPQITGRDGYDQIGRRIGVDLVSSPERACEAALQPDIAAAFWDWKGMNRYADAGDFLGCVKAWNGGTNGLAERQAQLVRITGILQGVKIELAPPVTKPPAAPVIENDTKPSVWAAFFMAIANIFRRNQA</sequence>
<keyword evidence="2" id="KW-0378">Hydrolase</keyword>
<dbReference type="KEGG" id="oca:OCAR_5599"/>
<feature type="domain" description="Glycoside hydrolase family 19 catalytic" evidence="1">
    <location>
        <begin position="79"/>
        <end position="184"/>
    </location>
</feature>
<dbReference type="OrthoDB" id="3078754at2"/>
<name>B6JEG5_AFIC5</name>
<evidence type="ECO:0000313" key="2">
    <source>
        <dbReference type="EMBL" id="AEI07095.1"/>
    </source>
</evidence>
<dbReference type="Pfam" id="PF00182">
    <property type="entry name" value="Glyco_hydro_19"/>
    <property type="match status" value="1"/>
</dbReference>
<dbReference type="InterPro" id="IPR000726">
    <property type="entry name" value="Glyco_hydro_19_cat"/>
</dbReference>
<dbReference type="AlphaFoldDB" id="B6JEG5"/>
<organism evidence="2 3">
    <name type="scientific">Afipia carboxidovorans (strain ATCC 49405 / DSM 1227 / KCTC 32145 / OM5)</name>
    <name type="common">Oligotropha carboxidovorans</name>
    <dbReference type="NCBI Taxonomy" id="504832"/>
    <lineage>
        <taxon>Bacteria</taxon>
        <taxon>Pseudomonadati</taxon>
        <taxon>Pseudomonadota</taxon>
        <taxon>Alphaproteobacteria</taxon>
        <taxon>Hyphomicrobiales</taxon>
        <taxon>Nitrobacteraceae</taxon>
        <taxon>Afipia</taxon>
    </lineage>
</organism>
<dbReference type="eggNOG" id="COG3179">
    <property type="taxonomic scope" value="Bacteria"/>
</dbReference>
<dbReference type="CAZy" id="GH19">
    <property type="family name" value="Glycoside Hydrolase Family 19"/>
</dbReference>
<reference evidence="2 3" key="1">
    <citation type="journal article" date="2011" name="J. Bacteriol.">
        <title>Complete genome sequences of the chemolithoautotrophic Oligotropha carboxidovorans strains OM4 and OM5.</title>
        <authorList>
            <person name="Volland S."/>
            <person name="Rachinger M."/>
            <person name="Strittmatter A."/>
            <person name="Daniel R."/>
            <person name="Gottschalk G."/>
            <person name="Meyer O."/>
        </authorList>
    </citation>
    <scope>NUCLEOTIDE SEQUENCE [LARGE SCALE GENOMIC DNA]</scope>
    <source>
        <strain evidence="3">ATCC 49405 / DSM 1227 / KCTC 32145 / OM5</strain>
    </source>
</reference>
<evidence type="ECO:0000259" key="1">
    <source>
        <dbReference type="Pfam" id="PF00182"/>
    </source>
</evidence>
<dbReference type="GO" id="GO:0004568">
    <property type="term" value="F:chitinase activity"/>
    <property type="evidence" value="ECO:0007669"/>
    <property type="project" value="InterPro"/>
</dbReference>
<dbReference type="EMBL" id="CP002826">
    <property type="protein sequence ID" value="AEI07095.1"/>
    <property type="molecule type" value="Genomic_DNA"/>
</dbReference>
<dbReference type="Gene3D" id="1.10.530.10">
    <property type="match status" value="1"/>
</dbReference>
<dbReference type="RefSeq" id="WP_012562759.1">
    <property type="nucleotide sequence ID" value="NC_011386.1"/>
</dbReference>
<proteinExistence type="predicted"/>
<dbReference type="KEGG" id="ocg:OCA5_c23990"/>
<dbReference type="SUPFAM" id="SSF53955">
    <property type="entry name" value="Lysozyme-like"/>
    <property type="match status" value="1"/>
</dbReference>
<dbReference type="Proteomes" id="UP000007730">
    <property type="component" value="Chromosome"/>
</dbReference>